<evidence type="ECO:0000256" key="1">
    <source>
        <dbReference type="SAM" id="SignalP"/>
    </source>
</evidence>
<protein>
    <recommendedName>
        <fullName evidence="3">Secreted protein</fullName>
    </recommendedName>
</protein>
<evidence type="ECO:0008006" key="3">
    <source>
        <dbReference type="Google" id="ProtNLM"/>
    </source>
</evidence>
<feature type="non-terminal residue" evidence="2">
    <location>
        <position position="1"/>
    </location>
</feature>
<feature type="signal peptide" evidence="1">
    <location>
        <begin position="1"/>
        <end position="17"/>
    </location>
</feature>
<sequence>FFFFFLHCCILHRSCTCYALILASHLKQLILMAAQHASHSRGGCSCTCELQRYIFHLFGFRGGFMTLCIHTGGLYFLHVYRVQVCVMMTHHSV</sequence>
<organism evidence="2">
    <name type="scientific">Rhipicephalus appendiculatus</name>
    <name type="common">Brown ear tick</name>
    <dbReference type="NCBI Taxonomy" id="34631"/>
    <lineage>
        <taxon>Eukaryota</taxon>
        <taxon>Metazoa</taxon>
        <taxon>Ecdysozoa</taxon>
        <taxon>Arthropoda</taxon>
        <taxon>Chelicerata</taxon>
        <taxon>Arachnida</taxon>
        <taxon>Acari</taxon>
        <taxon>Parasitiformes</taxon>
        <taxon>Ixodida</taxon>
        <taxon>Ixodoidea</taxon>
        <taxon>Ixodidae</taxon>
        <taxon>Rhipicephalinae</taxon>
        <taxon>Rhipicephalus</taxon>
        <taxon>Rhipicephalus</taxon>
    </lineage>
</organism>
<dbReference type="AlphaFoldDB" id="A0A131ZA30"/>
<proteinExistence type="predicted"/>
<reference evidence="2" key="1">
    <citation type="journal article" date="2016" name="Ticks Tick Borne Dis.">
        <title>De novo assembly and annotation of the salivary gland transcriptome of Rhipicephalus appendiculatus male and female ticks during blood feeding.</title>
        <authorList>
            <person name="de Castro M.H."/>
            <person name="de Klerk D."/>
            <person name="Pienaar R."/>
            <person name="Latif A.A."/>
            <person name="Rees D.J."/>
            <person name="Mans B.J."/>
        </authorList>
    </citation>
    <scope>NUCLEOTIDE SEQUENCE</scope>
    <source>
        <tissue evidence="2">Salivary glands</tissue>
    </source>
</reference>
<evidence type="ECO:0000313" key="2">
    <source>
        <dbReference type="EMBL" id="JAP87665.1"/>
    </source>
</evidence>
<dbReference type="EMBL" id="GEDV01000892">
    <property type="protein sequence ID" value="JAP87665.1"/>
    <property type="molecule type" value="Transcribed_RNA"/>
</dbReference>
<feature type="chain" id="PRO_5007287163" description="Secreted protein" evidence="1">
    <location>
        <begin position="18"/>
        <end position="93"/>
    </location>
</feature>
<keyword evidence="1" id="KW-0732">Signal</keyword>
<name>A0A131ZA30_RHIAP</name>
<accession>A0A131ZA30</accession>